<dbReference type="EMBL" id="FMHW01000002">
    <property type="protein sequence ID" value="SCL29582.1"/>
    <property type="molecule type" value="Genomic_DNA"/>
</dbReference>
<protein>
    <submittedName>
        <fullName evidence="3">Glycogen debranching enzyme (Alpha-1,6-glucosidase)</fullName>
    </submittedName>
</protein>
<dbReference type="OrthoDB" id="9759959at2"/>
<dbReference type="InterPro" id="IPR008928">
    <property type="entry name" value="6-hairpin_glycosidase_sf"/>
</dbReference>
<accession>A0A1C6SJM0</accession>
<gene>
    <name evidence="3" type="ORF">GA0074692_2753</name>
</gene>
<evidence type="ECO:0000259" key="2">
    <source>
        <dbReference type="Pfam" id="PF22422"/>
    </source>
</evidence>
<keyword evidence="4" id="KW-1185">Reference proteome</keyword>
<organism evidence="3 4">
    <name type="scientific">Micromonospora pallida</name>
    <dbReference type="NCBI Taxonomy" id="145854"/>
    <lineage>
        <taxon>Bacteria</taxon>
        <taxon>Bacillati</taxon>
        <taxon>Actinomycetota</taxon>
        <taxon>Actinomycetes</taxon>
        <taxon>Micromonosporales</taxon>
        <taxon>Micromonosporaceae</taxon>
        <taxon>Micromonospora</taxon>
    </lineage>
</organism>
<feature type="domain" description="Putative glycogen debranching enzyme N-terminal" evidence="1">
    <location>
        <begin position="9"/>
        <end position="190"/>
    </location>
</feature>
<dbReference type="AlphaFoldDB" id="A0A1C6SJM0"/>
<evidence type="ECO:0000259" key="1">
    <source>
        <dbReference type="Pfam" id="PF14742"/>
    </source>
</evidence>
<dbReference type="Pfam" id="PF14742">
    <property type="entry name" value="GDE_N_bis"/>
    <property type="match status" value="1"/>
</dbReference>
<feature type="domain" description="Mannosylglycerate hydrolase MGH1-like glycoside hydrolase" evidence="2">
    <location>
        <begin position="429"/>
        <end position="591"/>
    </location>
</feature>
<dbReference type="SUPFAM" id="SSF48208">
    <property type="entry name" value="Six-hairpin glycosidases"/>
    <property type="match status" value="1"/>
</dbReference>
<proteinExistence type="predicted"/>
<dbReference type="InterPro" id="IPR054491">
    <property type="entry name" value="MGH1-like_GH"/>
</dbReference>
<dbReference type="Proteomes" id="UP000198959">
    <property type="component" value="Unassembled WGS sequence"/>
</dbReference>
<reference evidence="4" key="1">
    <citation type="submission" date="2016-06" db="EMBL/GenBank/DDBJ databases">
        <authorList>
            <person name="Varghese N."/>
            <person name="Submissions Spin"/>
        </authorList>
    </citation>
    <scope>NUCLEOTIDE SEQUENCE [LARGE SCALE GENOMIC DNA]</scope>
    <source>
        <strain evidence="4">DSM 43817</strain>
    </source>
</reference>
<dbReference type="GO" id="GO:0005975">
    <property type="term" value="P:carbohydrate metabolic process"/>
    <property type="evidence" value="ECO:0007669"/>
    <property type="project" value="InterPro"/>
</dbReference>
<dbReference type="Gene3D" id="1.50.10.10">
    <property type="match status" value="1"/>
</dbReference>
<sequence>MKSDLIRILDGNTFVLSAGGGDIEAEPSVPVGFFSFDTRFLSRWRLTVNGERVSALARDNRSYFEVRFFLVPGAPTHYVDAKVSVIRERSLAASFEERLTVLNHAAEPADLTVRVEVDSDFSPLGVLGQPRESVGRIYKRVEDGRLRLGYEREKFRRETLISTTEPARIDEHGLTYHIRLGSQEKWTTTLHVRALVLRPDGQDVRDHLSHRRQGTRQKLQHDLDGLLGEAPRLTCDWDALSTAYRRSLVDLIALRYPTLALPGQAMPAAGLPWAATLVGRDSILTSLQALPVVPGLAATTLRVLGINQGTVLDDFRDEEPGKILREVRLGEMAAFEEQPTLPYYGGADITPLFVILLDEYERWTGDVALVREYEDEARAALHWIDEYGDMMDNGYLWYQRRNEHTGLENQCWKEAWNAISYRDGRLPGLPRATCELQGYAYDAKIRGARLAREFWHDPAYADRLERQAAELKQRFNRDFWVCDGEYYALALDGDGRQVDALSSNIGHLLWSGIVDESRAAKIAEHLLGPRLFSGWGVRTLADGEGRYNPLGYQVGTVWPFDNSFIAWGLRRYGFTREAGRIAEGIIDAAHYFGGQLPEAFGGYDRELTRHPVRYPAANSPQALATGAPLLLVRTLLGLEPYGANLTTAPALPDRFGRIELRDIPGRWGRVDAIGKVAPESHAGRQPSPGASPR</sequence>
<dbReference type="STRING" id="145854.GA0074692_2753"/>
<dbReference type="Pfam" id="PF22422">
    <property type="entry name" value="MGH1-like_GH"/>
    <property type="match status" value="1"/>
</dbReference>
<dbReference type="InterPro" id="IPR032856">
    <property type="entry name" value="GDE_N_bis"/>
</dbReference>
<dbReference type="InterPro" id="IPR012341">
    <property type="entry name" value="6hp_glycosidase-like_sf"/>
</dbReference>
<evidence type="ECO:0000313" key="4">
    <source>
        <dbReference type="Proteomes" id="UP000198959"/>
    </source>
</evidence>
<name>A0A1C6SJM0_9ACTN</name>
<dbReference type="RefSeq" id="WP_091644359.1">
    <property type="nucleotide sequence ID" value="NZ_FMHW01000002.1"/>
</dbReference>
<evidence type="ECO:0000313" key="3">
    <source>
        <dbReference type="EMBL" id="SCL29582.1"/>
    </source>
</evidence>